<dbReference type="Pfam" id="PF07394">
    <property type="entry name" value="DUF1501"/>
    <property type="match status" value="1"/>
</dbReference>
<dbReference type="PANTHER" id="PTHR43737:SF1">
    <property type="entry name" value="DUF1501 DOMAIN-CONTAINING PROTEIN"/>
    <property type="match status" value="1"/>
</dbReference>
<proteinExistence type="predicted"/>
<accession>A0AAU9AI12</accession>
<dbReference type="KEGG" id="lem:LEN_1717"/>
<dbReference type="PANTHER" id="PTHR43737">
    <property type="entry name" value="BLL7424 PROTEIN"/>
    <property type="match status" value="1"/>
</dbReference>
<dbReference type="InterPro" id="IPR010869">
    <property type="entry name" value="DUF1501"/>
</dbReference>
<gene>
    <name evidence="1" type="ORF">LEN_1717</name>
</gene>
<protein>
    <recommendedName>
        <fullName evidence="3">DUF1501 domain-containing protein</fullName>
    </recommendedName>
</protein>
<name>A0AAU9AI12_LYSEN</name>
<evidence type="ECO:0000313" key="2">
    <source>
        <dbReference type="Proteomes" id="UP000218824"/>
    </source>
</evidence>
<evidence type="ECO:0000313" key="1">
    <source>
        <dbReference type="EMBL" id="BAV97204.1"/>
    </source>
</evidence>
<dbReference type="AlphaFoldDB" id="A0AAU9AI12"/>
<dbReference type="RefSeq" id="WP_232518452.1">
    <property type="nucleotide sequence ID" value="NZ_AP014940.1"/>
</dbReference>
<dbReference type="EMBL" id="AP014940">
    <property type="protein sequence ID" value="BAV97204.1"/>
    <property type="molecule type" value="Genomic_DNA"/>
</dbReference>
<dbReference type="GeneID" id="83063588"/>
<organism evidence="1 2">
    <name type="scientific">Lysobacter enzymogenes</name>
    <dbReference type="NCBI Taxonomy" id="69"/>
    <lineage>
        <taxon>Bacteria</taxon>
        <taxon>Pseudomonadati</taxon>
        <taxon>Pseudomonadota</taxon>
        <taxon>Gammaproteobacteria</taxon>
        <taxon>Lysobacterales</taxon>
        <taxon>Lysobacteraceae</taxon>
        <taxon>Lysobacter</taxon>
    </lineage>
</organism>
<dbReference type="Proteomes" id="UP000218824">
    <property type="component" value="Chromosome"/>
</dbReference>
<reference evidence="1 2" key="1">
    <citation type="journal article" date="2017" name="DNA Res.">
        <title>Complete genome sequence and expression profile of the commercial lytic enzyme producer Lysobacter enzymogenes M497-1.</title>
        <authorList>
            <person name="Takami H."/>
            <person name="Toyoda A."/>
            <person name="Uchiyama I."/>
            <person name="Itoh T."/>
            <person name="Takaki Y."/>
            <person name="Arai W."/>
            <person name="Nishi S."/>
            <person name="Kawai M."/>
            <person name="Shinya K."/>
            <person name="Ikeda H."/>
        </authorList>
    </citation>
    <scope>NUCLEOTIDE SEQUENCE [LARGE SCALE GENOMIC DNA]</scope>
    <source>
        <strain evidence="1 2">M497-1</strain>
    </source>
</reference>
<evidence type="ECO:0008006" key="3">
    <source>
        <dbReference type="Google" id="ProtNLM"/>
    </source>
</evidence>
<sequence length="392" mass="41588">MGRDNNDPGAAMSALERQRRGLLAGFGASALLTLFPRITAAAGGADTRFLLVLLRGGLDGLHLLPPYAEPAYATLRRDGAVADPIRIDGLFGLHPAMQQSAAMYRAGQLLPLVAVAPPYRQRSHFDAQDCLENGTATPNGARDGWLGRCVRAMPSESALAVAAVMPLAMRGSDRASNWWPPLPRPVDPQLLQQLQPLYAADARLSETFERSAASAGMQRDGKGAFALPEAMRVAAQRMGAADGPRIGFVEDSGWDSHRNQAPQLQRKLAELDQGLAAARDGFGALWPRTVVAVVTEFGRTAALNGTEGTDHGTGGMALLCGGAVRGGRIGGDWPGLGPSQLNEGRDLRATTDLRAVFKSVLSEHLGLAEAAVESRVFPGSRALPPLRSWRRA</sequence>